<dbReference type="RefSeq" id="WP_252344882.1">
    <property type="nucleotide sequence ID" value="NZ_JAHKBE010000009.1"/>
</dbReference>
<dbReference type="Pfam" id="PF07494">
    <property type="entry name" value="Reg_prop"/>
    <property type="match status" value="1"/>
</dbReference>
<evidence type="ECO:0000313" key="2">
    <source>
        <dbReference type="EMBL" id="MEQ2486249.1"/>
    </source>
</evidence>
<comment type="caution">
    <text evidence="2">The sequence shown here is derived from an EMBL/GenBank/DDBJ whole genome shotgun (WGS) entry which is preliminary data.</text>
</comment>
<dbReference type="Pfam" id="PF21544">
    <property type="entry name" value="PorZ_N_b_propeller"/>
    <property type="match status" value="1"/>
</dbReference>
<keyword evidence="3" id="KW-1185">Reference proteome</keyword>
<name>A0ABV1FPB4_9BACT</name>
<dbReference type="Gene3D" id="2.60.40.4070">
    <property type="match status" value="1"/>
</dbReference>
<protein>
    <submittedName>
        <fullName evidence="2">Two-component regulator propeller domain-containing protein</fullName>
    </submittedName>
</protein>
<evidence type="ECO:0000259" key="1">
    <source>
        <dbReference type="Pfam" id="PF21544"/>
    </source>
</evidence>
<evidence type="ECO:0000313" key="3">
    <source>
        <dbReference type="Proteomes" id="UP001487296"/>
    </source>
</evidence>
<dbReference type="EMBL" id="JBBNFP010000009">
    <property type="protein sequence ID" value="MEQ2486249.1"/>
    <property type="molecule type" value="Genomic_DNA"/>
</dbReference>
<dbReference type="Proteomes" id="UP001487296">
    <property type="component" value="Unassembled WGS sequence"/>
</dbReference>
<sequence length="690" mass="76285">MIHLFTTNQHTHRPNALAHKPASWGKRLWASICITMLSTLVSLPANAQWKSYLAYSEPTEIERASGNMIYVLASEGLYSYDTSDQSLQTYDKINALSDCGIAHIAWCQKAKRLVIVYSNYNIDLLEANGNVVNMADYMNKTMTTDKTVNDIYVDGAYAYLSTGFGIVKINVANGNISDTYQLGFKVNYSYIKDGYLYAASMANGMYRAPLTANLLDPNQWTRSGNYVWRKKTMDEELLNIVKTLAPGGPKTNYCGFLKLYGNKLFSCNGTFDVKPGSIQVLENNTWTIYQDDIEAITGRRYQDILAIDVDPKNSNHVMAAGRNGLYEFSNGRFVAYYNNENSPIQSYNNSDKEYQLVTGLKYDNDGNLWMLNSQAPSRSLIELTADGEWVNRDRTELMGLNDGGFSNKSLGDLKDMTIDSRGLMWFVNNNHVTPSFFAYDFTNNGMNSYKSFTNQDGTEVMLNNVRCIAEDTNGNMWIGTNQGPLMLETDQITANIPIMTQVKVPRNDGTNYADYLLAGTDITACVIDKANRKWFGTGGAGIYLIGSDNISQLQHFTASNSPLLSDNILALALDEKSGELFIGTDKGLCSYTAPIPSGDGMTKDNVYAYPNPVRPDYAGPITITGLENNADVKILTANGSLVSEGKANGNQYKWYGLDRDGRRVASGVYMVAVATADGETGVVCKVAIIN</sequence>
<dbReference type="InterPro" id="IPR015943">
    <property type="entry name" value="WD40/YVTN_repeat-like_dom_sf"/>
</dbReference>
<dbReference type="SUPFAM" id="SSF75011">
    <property type="entry name" value="3-carboxy-cis,cis-mucoante lactonizing enzyme"/>
    <property type="match status" value="1"/>
</dbReference>
<dbReference type="InterPro" id="IPR011110">
    <property type="entry name" value="Reg_prop"/>
</dbReference>
<feature type="domain" description="PorZ N-terminal beta-propeller" evidence="1">
    <location>
        <begin position="69"/>
        <end position="221"/>
    </location>
</feature>
<reference evidence="2 3" key="1">
    <citation type="submission" date="2024-04" db="EMBL/GenBank/DDBJ databases">
        <title>Human intestinal bacterial collection.</title>
        <authorList>
            <person name="Pauvert C."/>
            <person name="Hitch T.C.A."/>
            <person name="Clavel T."/>
        </authorList>
    </citation>
    <scope>NUCLEOTIDE SEQUENCE [LARGE SCALE GENOMIC DNA]</scope>
    <source>
        <strain evidence="2 3">CLA-AA-H145</strain>
    </source>
</reference>
<proteinExistence type="predicted"/>
<dbReference type="Gene3D" id="2.130.10.10">
    <property type="entry name" value="YVTN repeat-like/Quinoprotein amine dehydrogenase"/>
    <property type="match status" value="2"/>
</dbReference>
<gene>
    <name evidence="2" type="ORF">AAAT34_04160</name>
</gene>
<dbReference type="InterPro" id="IPR048954">
    <property type="entry name" value="PorZ_N"/>
</dbReference>
<accession>A0ABV1FPB4</accession>
<dbReference type="SUPFAM" id="SSF63829">
    <property type="entry name" value="Calcium-dependent phosphotriesterase"/>
    <property type="match status" value="1"/>
</dbReference>
<organism evidence="2 3">
    <name type="scientific">Hallella faecis</name>
    <dbReference type="NCBI Taxonomy" id="2841596"/>
    <lineage>
        <taxon>Bacteria</taxon>
        <taxon>Pseudomonadati</taxon>
        <taxon>Bacteroidota</taxon>
        <taxon>Bacteroidia</taxon>
        <taxon>Bacteroidales</taxon>
        <taxon>Prevotellaceae</taxon>
        <taxon>Hallella</taxon>
    </lineage>
</organism>